<dbReference type="GO" id="GO:0005886">
    <property type="term" value="C:plasma membrane"/>
    <property type="evidence" value="ECO:0007669"/>
    <property type="project" value="TreeGrafter"/>
</dbReference>
<feature type="transmembrane region" description="Helical" evidence="1">
    <location>
        <begin position="333"/>
        <end position="351"/>
    </location>
</feature>
<feature type="transmembrane region" description="Helical" evidence="1">
    <location>
        <begin position="148"/>
        <end position="171"/>
    </location>
</feature>
<reference evidence="3 4" key="1">
    <citation type="journal article" date="2018" name="G3 (Bethesda)">
        <title>Phylogenetic and Phylogenomic Definition of Rhizopus Species.</title>
        <authorList>
            <person name="Gryganskyi A.P."/>
            <person name="Golan J."/>
            <person name="Dolatabadi S."/>
            <person name="Mondo S."/>
            <person name="Robb S."/>
            <person name="Idnurm A."/>
            <person name="Muszewska A."/>
            <person name="Steczkiewicz K."/>
            <person name="Masonjones S."/>
            <person name="Liao H.L."/>
            <person name="Gajdeczka M.T."/>
            <person name="Anike F."/>
            <person name="Vuek A."/>
            <person name="Anishchenko I.M."/>
            <person name="Voigt K."/>
            <person name="de Hoog G.S."/>
            <person name="Smith M.E."/>
            <person name="Heitman J."/>
            <person name="Vilgalys R."/>
            <person name="Stajich J.E."/>
        </authorList>
    </citation>
    <scope>NUCLEOTIDE SEQUENCE [LARGE SCALE GENOMIC DNA]</scope>
    <source>
        <strain evidence="3 4">LSU 92-RS-03</strain>
    </source>
</reference>
<gene>
    <name evidence="3" type="ORF">CU098_011185</name>
</gene>
<dbReference type="Pfam" id="PF02714">
    <property type="entry name" value="RSN1_7TM"/>
    <property type="match status" value="1"/>
</dbReference>
<feature type="transmembrane region" description="Helical" evidence="1">
    <location>
        <begin position="108"/>
        <end position="128"/>
    </location>
</feature>
<sequence>MVRSAHSAQICAQIVTSWKPGIMVIRIAPEPRDVLWRSLLRRGRKSQMMGIIRQWVVFAAVWSLTIFWLFPITFILGLTSIQSLSQHFSFLRYFLASSLVVRSFVQNILPTLLVTLFMSLLPWILLEISKQQDFVSYSELEDTVLGRYYHFAIFNVLIVFLLGTTFLTTMLDVLYEPTMLIQLLANALPQGANFFLNYILFNSSTHAMELVQLGSQLFGHLLLTLPFISRTPRMRMLHTKPWSFPFYYYYPNHILVLVITLTYSVIQPLILIFALIYYSFALVVYRHQYMYCYLRRYETHGSRHYRRVTRYTSDGLLIFQLTMVGLLYLKGVLAAATTLLPLIIFTVWFKVKLNRLFQRRTKHPYVGRFQSTTTSHHLRIYEQQLQTNGCWLWHQLDDIWKFSYIGAWWASGRYAQHSSDNLSTVHLATLEQVRASTYQPDCTTTETKKDISVDLSDLPEQCQDLQAYPDDSKSVHETYEHPALVTPLISELILPLYPNLHFWNLEECVHVPLDTIQAIFCE</sequence>
<name>A0A367KUY8_RHIST</name>
<dbReference type="PANTHER" id="PTHR13018:SF5">
    <property type="entry name" value="RE44586P"/>
    <property type="match status" value="1"/>
</dbReference>
<dbReference type="PANTHER" id="PTHR13018">
    <property type="entry name" value="PROBABLE MEMBRANE PROTEIN DUF221-RELATED"/>
    <property type="match status" value="1"/>
</dbReference>
<feature type="transmembrane region" description="Helical" evidence="1">
    <location>
        <begin position="55"/>
        <end position="78"/>
    </location>
</feature>
<protein>
    <recommendedName>
        <fullName evidence="2">CSC1/OSCA1-like 7TM region domain-containing protein</fullName>
    </recommendedName>
</protein>
<dbReference type="EMBL" id="PJQM01000325">
    <property type="protein sequence ID" value="RCI05692.1"/>
    <property type="molecule type" value="Genomic_DNA"/>
</dbReference>
<feature type="transmembrane region" description="Helical" evidence="1">
    <location>
        <begin position="183"/>
        <end position="201"/>
    </location>
</feature>
<keyword evidence="1" id="KW-0812">Transmembrane</keyword>
<evidence type="ECO:0000256" key="1">
    <source>
        <dbReference type="SAM" id="Phobius"/>
    </source>
</evidence>
<dbReference type="AlphaFoldDB" id="A0A367KUY8"/>
<dbReference type="InterPro" id="IPR003864">
    <property type="entry name" value="CSC1/OSCA1-like_7TM"/>
</dbReference>
<comment type="caution">
    <text evidence="3">The sequence shown here is derived from an EMBL/GenBank/DDBJ whole genome shotgun (WGS) entry which is preliminary data.</text>
</comment>
<feature type="domain" description="CSC1/OSCA1-like 7TM region" evidence="2">
    <location>
        <begin position="53"/>
        <end position="327"/>
    </location>
</feature>
<dbReference type="InterPro" id="IPR045122">
    <property type="entry name" value="Csc1-like"/>
</dbReference>
<accession>A0A367KUY8</accession>
<dbReference type="STRING" id="4846.A0A367KUY8"/>
<keyword evidence="4" id="KW-1185">Reference proteome</keyword>
<feature type="transmembrane region" description="Helical" evidence="1">
    <location>
        <begin position="269"/>
        <end position="287"/>
    </location>
</feature>
<feature type="transmembrane region" description="Helical" evidence="1">
    <location>
        <begin position="246"/>
        <end position="263"/>
    </location>
</feature>
<organism evidence="3 4">
    <name type="scientific">Rhizopus stolonifer</name>
    <name type="common">Rhizopus nigricans</name>
    <dbReference type="NCBI Taxonomy" id="4846"/>
    <lineage>
        <taxon>Eukaryota</taxon>
        <taxon>Fungi</taxon>
        <taxon>Fungi incertae sedis</taxon>
        <taxon>Mucoromycota</taxon>
        <taxon>Mucoromycotina</taxon>
        <taxon>Mucoromycetes</taxon>
        <taxon>Mucorales</taxon>
        <taxon>Mucorineae</taxon>
        <taxon>Rhizopodaceae</taxon>
        <taxon>Rhizopus</taxon>
    </lineage>
</organism>
<evidence type="ECO:0000313" key="4">
    <source>
        <dbReference type="Proteomes" id="UP000253551"/>
    </source>
</evidence>
<proteinExistence type="predicted"/>
<keyword evidence="1" id="KW-1133">Transmembrane helix</keyword>
<evidence type="ECO:0000259" key="2">
    <source>
        <dbReference type="Pfam" id="PF02714"/>
    </source>
</evidence>
<dbReference type="GO" id="GO:0005227">
    <property type="term" value="F:calcium-activated cation channel activity"/>
    <property type="evidence" value="ECO:0007669"/>
    <property type="project" value="InterPro"/>
</dbReference>
<dbReference type="Proteomes" id="UP000253551">
    <property type="component" value="Unassembled WGS sequence"/>
</dbReference>
<evidence type="ECO:0000313" key="3">
    <source>
        <dbReference type="EMBL" id="RCI05692.1"/>
    </source>
</evidence>
<dbReference type="OrthoDB" id="1689567at2759"/>
<keyword evidence="1" id="KW-0472">Membrane</keyword>